<dbReference type="EMBL" id="JBFAUK010000050">
    <property type="protein sequence ID" value="MEV5511088.1"/>
    <property type="molecule type" value="Genomic_DNA"/>
</dbReference>
<keyword evidence="5 12" id="KW-0812">Transmembrane</keyword>
<keyword evidence="3" id="KW-1003">Cell membrane</keyword>
<dbReference type="PROSITE" id="PS00136">
    <property type="entry name" value="SUBTILASE_ASP"/>
    <property type="match status" value="1"/>
</dbReference>
<keyword evidence="8 12" id="KW-1133">Transmembrane helix</keyword>
<feature type="active site" description="Charge relay system" evidence="10">
    <location>
        <position position="38"/>
    </location>
</feature>
<evidence type="ECO:0000259" key="13">
    <source>
        <dbReference type="Pfam" id="PF00082"/>
    </source>
</evidence>
<comment type="similarity">
    <text evidence="2 10">Belongs to the peptidase S8 family.</text>
</comment>
<dbReference type="GO" id="GO:0008233">
    <property type="term" value="F:peptidase activity"/>
    <property type="evidence" value="ECO:0007669"/>
    <property type="project" value="UniProtKB-KW"/>
</dbReference>
<dbReference type="InterPro" id="IPR036852">
    <property type="entry name" value="Peptidase_S8/S53_dom_sf"/>
</dbReference>
<evidence type="ECO:0000256" key="7">
    <source>
        <dbReference type="ARBA" id="ARBA00022825"/>
    </source>
</evidence>
<evidence type="ECO:0000256" key="4">
    <source>
        <dbReference type="ARBA" id="ARBA00022670"/>
    </source>
</evidence>
<evidence type="ECO:0000256" key="12">
    <source>
        <dbReference type="SAM" id="Phobius"/>
    </source>
</evidence>
<evidence type="ECO:0000256" key="3">
    <source>
        <dbReference type="ARBA" id="ARBA00022475"/>
    </source>
</evidence>
<dbReference type="PANTHER" id="PTHR43806">
    <property type="entry name" value="PEPTIDASE S8"/>
    <property type="match status" value="1"/>
</dbReference>
<dbReference type="InterPro" id="IPR015500">
    <property type="entry name" value="Peptidase_S8_subtilisin-rel"/>
</dbReference>
<dbReference type="SUPFAM" id="SSF52743">
    <property type="entry name" value="Subtilisin-like"/>
    <property type="match status" value="1"/>
</dbReference>
<keyword evidence="9 12" id="KW-0472">Membrane</keyword>
<evidence type="ECO:0000256" key="11">
    <source>
        <dbReference type="SAM" id="MobiDB-lite"/>
    </source>
</evidence>
<feature type="transmembrane region" description="Helical" evidence="12">
    <location>
        <begin position="340"/>
        <end position="360"/>
    </location>
</feature>
<keyword evidence="7 10" id="KW-0720">Serine protease</keyword>
<feature type="active site" description="Charge relay system" evidence="10">
    <location>
        <position position="72"/>
    </location>
</feature>
<dbReference type="Proteomes" id="UP001552594">
    <property type="component" value="Unassembled WGS sequence"/>
</dbReference>
<dbReference type="GO" id="GO:0006508">
    <property type="term" value="P:proteolysis"/>
    <property type="evidence" value="ECO:0007669"/>
    <property type="project" value="UniProtKB-KW"/>
</dbReference>
<dbReference type="InterPro" id="IPR023834">
    <property type="entry name" value="T7SS_pept_S8A_mycosin"/>
</dbReference>
<feature type="region of interest" description="Disordered" evidence="11">
    <location>
        <begin position="287"/>
        <end position="336"/>
    </location>
</feature>
<dbReference type="PANTHER" id="PTHR43806:SF11">
    <property type="entry name" value="CEREVISIN-RELATED"/>
    <property type="match status" value="1"/>
</dbReference>
<keyword evidence="15" id="KW-1185">Reference proteome</keyword>
<dbReference type="RefSeq" id="WP_241561279.1">
    <property type="nucleotide sequence ID" value="NZ_JBFAUK010000050.1"/>
</dbReference>
<evidence type="ECO:0000313" key="14">
    <source>
        <dbReference type="EMBL" id="MEV5511088.1"/>
    </source>
</evidence>
<dbReference type="InterPro" id="IPR023827">
    <property type="entry name" value="Peptidase_S8_Asp-AS"/>
</dbReference>
<feature type="domain" description="Peptidase S8/S53" evidence="13">
    <location>
        <begin position="29"/>
        <end position="277"/>
    </location>
</feature>
<dbReference type="InterPro" id="IPR050131">
    <property type="entry name" value="Peptidase_S8_subtilisin-like"/>
</dbReference>
<dbReference type="PROSITE" id="PS51892">
    <property type="entry name" value="SUBTILASE"/>
    <property type="match status" value="1"/>
</dbReference>
<accession>A0ABV3K7H1</accession>
<proteinExistence type="inferred from homology"/>
<name>A0ABV3K7H1_STRON</name>
<evidence type="ECO:0000256" key="9">
    <source>
        <dbReference type="ARBA" id="ARBA00023136"/>
    </source>
</evidence>
<sequence length="369" mass="37826">MPAQADSIRSKQWYLDAMNADEMWKTSTGAGVTVAIIDTGVQADLPDLRGQVLPGKDFSELPGGATSDDNGHGTRMAMFIAGTGRARGGQGSLGLAPGAKILPLRIANASFASAIRYAADSEAKIVNISMGSLLGQKSDLESEKHAVDYALSKGKLIFAGVGNSAQKGNPLLYPAGYAGVVGVGAVNRDGEVTAESERGPQVALVAPGADMYSTCKGGTGVCTGHGTSDASALASASAALVWSKHPDWTANQVLRVLINTAGRSTTGEKRNDNVGYGLIRPRVALEDPGDPGAADIHPLTGKPTSAMPAPAVSEAVKPRASETDTPDQAAGRTHEDHGTMTWVVAGIGAAALFGAAVAALTRTLRRSRK</sequence>
<comment type="caution">
    <text evidence="14">The sequence shown here is derived from an EMBL/GenBank/DDBJ whole genome shotgun (WGS) entry which is preliminary data.</text>
</comment>
<gene>
    <name evidence="14" type="primary">mycP</name>
    <name evidence="14" type="ORF">AB0L16_32520</name>
</gene>
<evidence type="ECO:0000256" key="8">
    <source>
        <dbReference type="ARBA" id="ARBA00022989"/>
    </source>
</evidence>
<keyword evidence="6 10" id="KW-0378">Hydrolase</keyword>
<reference evidence="14 15" key="1">
    <citation type="submission" date="2024-06" db="EMBL/GenBank/DDBJ databases">
        <title>The Natural Products Discovery Center: Release of the First 8490 Sequenced Strains for Exploring Actinobacteria Biosynthetic Diversity.</title>
        <authorList>
            <person name="Kalkreuter E."/>
            <person name="Kautsar S.A."/>
            <person name="Yang D."/>
            <person name="Bader C.D."/>
            <person name="Teijaro C.N."/>
            <person name="Fluegel L."/>
            <person name="Davis C.M."/>
            <person name="Simpson J.R."/>
            <person name="Lauterbach L."/>
            <person name="Steele A.D."/>
            <person name="Gui C."/>
            <person name="Meng S."/>
            <person name="Li G."/>
            <person name="Viehrig K."/>
            <person name="Ye F."/>
            <person name="Su P."/>
            <person name="Kiefer A.F."/>
            <person name="Nichols A."/>
            <person name="Cepeda A.J."/>
            <person name="Yan W."/>
            <person name="Fan B."/>
            <person name="Jiang Y."/>
            <person name="Adhikari A."/>
            <person name="Zheng C.-J."/>
            <person name="Schuster L."/>
            <person name="Cowan T.M."/>
            <person name="Smanski M.J."/>
            <person name="Chevrette M.G."/>
            <person name="De Carvalho L.P.S."/>
            <person name="Shen B."/>
        </authorList>
    </citation>
    <scope>NUCLEOTIDE SEQUENCE [LARGE SCALE GENOMIC DNA]</scope>
    <source>
        <strain evidence="14 15">NPDC052347</strain>
    </source>
</reference>
<comment type="subcellular location">
    <subcellularLocation>
        <location evidence="1">Cell membrane</location>
        <topology evidence="1">Single-pass membrane protein</topology>
    </subcellularLocation>
</comment>
<evidence type="ECO:0000256" key="5">
    <source>
        <dbReference type="ARBA" id="ARBA00022692"/>
    </source>
</evidence>
<evidence type="ECO:0000256" key="6">
    <source>
        <dbReference type="ARBA" id="ARBA00022801"/>
    </source>
</evidence>
<dbReference type="InterPro" id="IPR000209">
    <property type="entry name" value="Peptidase_S8/S53_dom"/>
</dbReference>
<evidence type="ECO:0000256" key="1">
    <source>
        <dbReference type="ARBA" id="ARBA00004162"/>
    </source>
</evidence>
<evidence type="ECO:0000313" key="15">
    <source>
        <dbReference type="Proteomes" id="UP001552594"/>
    </source>
</evidence>
<protein>
    <submittedName>
        <fullName evidence="14">Type VII secretion-associated serine protease mycosin</fullName>
    </submittedName>
</protein>
<dbReference type="PRINTS" id="PR00723">
    <property type="entry name" value="SUBTILISIN"/>
</dbReference>
<dbReference type="NCBIfam" id="TIGR03921">
    <property type="entry name" value="T7SS_mycosin"/>
    <property type="match status" value="1"/>
</dbReference>
<organism evidence="14 15">
    <name type="scientific">Streptomyces orinoci</name>
    <name type="common">Streptoverticillium orinoci</name>
    <dbReference type="NCBI Taxonomy" id="67339"/>
    <lineage>
        <taxon>Bacteria</taxon>
        <taxon>Bacillati</taxon>
        <taxon>Actinomycetota</taxon>
        <taxon>Actinomycetes</taxon>
        <taxon>Kitasatosporales</taxon>
        <taxon>Streptomycetaceae</taxon>
        <taxon>Streptomyces</taxon>
    </lineage>
</organism>
<evidence type="ECO:0000256" key="2">
    <source>
        <dbReference type="ARBA" id="ARBA00011073"/>
    </source>
</evidence>
<dbReference type="Gene3D" id="3.40.50.200">
    <property type="entry name" value="Peptidase S8/S53 domain"/>
    <property type="match status" value="1"/>
</dbReference>
<dbReference type="Pfam" id="PF00082">
    <property type="entry name" value="Peptidase_S8"/>
    <property type="match status" value="1"/>
</dbReference>
<keyword evidence="4 10" id="KW-0645">Protease</keyword>
<evidence type="ECO:0000256" key="10">
    <source>
        <dbReference type="PROSITE-ProRule" id="PRU01240"/>
    </source>
</evidence>
<feature type="active site" description="Charge relay system" evidence="10">
    <location>
        <position position="228"/>
    </location>
</feature>